<dbReference type="EMBL" id="JAXCGZ010012285">
    <property type="protein sequence ID" value="KAK7073673.1"/>
    <property type="molecule type" value="Genomic_DNA"/>
</dbReference>
<feature type="domain" description="Carboxylesterase type B" evidence="3">
    <location>
        <begin position="1"/>
        <end position="86"/>
    </location>
</feature>
<comment type="caution">
    <text evidence="4">The sequence shown here is derived from an EMBL/GenBank/DDBJ whole genome shotgun (WGS) entry which is preliminary data.</text>
</comment>
<proteinExistence type="predicted"/>
<keyword evidence="5" id="KW-1185">Reference proteome</keyword>
<dbReference type="InterPro" id="IPR002018">
    <property type="entry name" value="CarbesteraseB"/>
</dbReference>
<evidence type="ECO:0000313" key="5">
    <source>
        <dbReference type="Proteomes" id="UP001381693"/>
    </source>
</evidence>
<feature type="region of interest" description="Disordered" evidence="2">
    <location>
        <begin position="51"/>
        <end position="70"/>
    </location>
</feature>
<dbReference type="InterPro" id="IPR029058">
    <property type="entry name" value="AB_hydrolase_fold"/>
</dbReference>
<dbReference type="Proteomes" id="UP001381693">
    <property type="component" value="Unassembled WGS sequence"/>
</dbReference>
<feature type="compositionally biased region" description="Polar residues" evidence="2">
    <location>
        <begin position="61"/>
        <end position="70"/>
    </location>
</feature>
<name>A0AAN9A3I0_HALRR</name>
<keyword evidence="1" id="KW-0325">Glycoprotein</keyword>
<organism evidence="4 5">
    <name type="scientific">Halocaridina rubra</name>
    <name type="common">Hawaiian red shrimp</name>
    <dbReference type="NCBI Taxonomy" id="373956"/>
    <lineage>
        <taxon>Eukaryota</taxon>
        <taxon>Metazoa</taxon>
        <taxon>Ecdysozoa</taxon>
        <taxon>Arthropoda</taxon>
        <taxon>Crustacea</taxon>
        <taxon>Multicrustacea</taxon>
        <taxon>Malacostraca</taxon>
        <taxon>Eumalacostraca</taxon>
        <taxon>Eucarida</taxon>
        <taxon>Decapoda</taxon>
        <taxon>Pleocyemata</taxon>
        <taxon>Caridea</taxon>
        <taxon>Atyoidea</taxon>
        <taxon>Atyidae</taxon>
        <taxon>Halocaridina</taxon>
    </lineage>
</organism>
<dbReference type="AlphaFoldDB" id="A0AAN9A3I0"/>
<evidence type="ECO:0000313" key="4">
    <source>
        <dbReference type="EMBL" id="KAK7073673.1"/>
    </source>
</evidence>
<dbReference type="Gene3D" id="3.40.50.1820">
    <property type="entry name" value="alpha/beta hydrolase"/>
    <property type="match status" value="1"/>
</dbReference>
<dbReference type="Pfam" id="PF00135">
    <property type="entry name" value="COesterase"/>
    <property type="match status" value="1"/>
</dbReference>
<feature type="non-terminal residue" evidence="4">
    <location>
        <position position="1"/>
    </location>
</feature>
<gene>
    <name evidence="4" type="ORF">SK128_012208</name>
</gene>
<feature type="region of interest" description="Disordered" evidence="2">
    <location>
        <begin position="114"/>
        <end position="133"/>
    </location>
</feature>
<reference evidence="4 5" key="1">
    <citation type="submission" date="2023-11" db="EMBL/GenBank/DDBJ databases">
        <title>Halocaridina rubra genome assembly.</title>
        <authorList>
            <person name="Smith C."/>
        </authorList>
    </citation>
    <scope>NUCLEOTIDE SEQUENCE [LARGE SCALE GENOMIC DNA]</scope>
    <source>
        <strain evidence="4">EP-1</strain>
        <tissue evidence="4">Whole</tissue>
    </source>
</reference>
<accession>A0AAN9A3I0</accession>
<evidence type="ECO:0000259" key="3">
    <source>
        <dbReference type="Pfam" id="PF00135"/>
    </source>
</evidence>
<dbReference type="SUPFAM" id="SSF53474">
    <property type="entry name" value="alpha/beta-Hydrolases"/>
    <property type="match status" value="1"/>
</dbReference>
<sequence length="133" mass="14775">VCHGDELYYLFRGGPLLSPEIAPPGRPKDLQSPEDLAVRRLMLTLWTNFASTGHPDPDNKTGANWTPTSSKNLRHLSILPSSVMAGDSRKEVRAFFSTLPTEINRILHPHLIKEDENASSTGSQRMVKLEGEL</sequence>
<evidence type="ECO:0000256" key="1">
    <source>
        <dbReference type="ARBA" id="ARBA00023180"/>
    </source>
</evidence>
<protein>
    <recommendedName>
        <fullName evidence="3">Carboxylesterase type B domain-containing protein</fullName>
    </recommendedName>
</protein>
<evidence type="ECO:0000256" key="2">
    <source>
        <dbReference type="SAM" id="MobiDB-lite"/>
    </source>
</evidence>